<dbReference type="Pfam" id="PF16655">
    <property type="entry name" value="PhoD_N"/>
    <property type="match status" value="1"/>
</dbReference>
<accession>W0AIK9</accession>
<feature type="domain" description="PhoD-like phosphatase metallophosphatase" evidence="1">
    <location>
        <begin position="138"/>
        <end position="521"/>
    </location>
</feature>
<dbReference type="HOGENOM" id="CLU_015982_1_0_5"/>
<dbReference type="Gene3D" id="3.60.21.70">
    <property type="entry name" value="PhoD-like phosphatase"/>
    <property type="match status" value="1"/>
</dbReference>
<evidence type="ECO:0008006" key="5">
    <source>
        <dbReference type="Google" id="ProtNLM"/>
    </source>
</evidence>
<evidence type="ECO:0000313" key="3">
    <source>
        <dbReference type="EMBL" id="AHE56961.1"/>
    </source>
</evidence>
<protein>
    <recommendedName>
        <fullName evidence="5">Alkaline phosphatase</fullName>
    </recommendedName>
</protein>
<keyword evidence="4" id="KW-1185">Reference proteome</keyword>
<dbReference type="Gene3D" id="2.60.40.380">
    <property type="entry name" value="Purple acid phosphatase-like, N-terminal"/>
    <property type="match status" value="1"/>
</dbReference>
<evidence type="ECO:0000259" key="2">
    <source>
        <dbReference type="Pfam" id="PF16655"/>
    </source>
</evidence>
<feature type="domain" description="Phospholipase D N-terminal" evidence="2">
    <location>
        <begin position="36"/>
        <end position="127"/>
    </location>
</feature>
<dbReference type="Proteomes" id="UP000018851">
    <property type="component" value="Chromosome"/>
</dbReference>
<dbReference type="KEGG" id="ssan:NX02_26860"/>
<dbReference type="PROSITE" id="PS51318">
    <property type="entry name" value="TAT"/>
    <property type="match status" value="1"/>
</dbReference>
<dbReference type="InterPro" id="IPR018946">
    <property type="entry name" value="PhoD-like_MPP"/>
</dbReference>
<dbReference type="EMBL" id="CP006644">
    <property type="protein sequence ID" value="AHE56961.1"/>
    <property type="molecule type" value="Genomic_DNA"/>
</dbReference>
<dbReference type="STRING" id="1123269.NX02_26860"/>
<dbReference type="CDD" id="cd07389">
    <property type="entry name" value="MPP_PhoD"/>
    <property type="match status" value="1"/>
</dbReference>
<dbReference type="InterPro" id="IPR006311">
    <property type="entry name" value="TAT_signal"/>
</dbReference>
<evidence type="ECO:0000313" key="4">
    <source>
        <dbReference type="Proteomes" id="UP000018851"/>
    </source>
</evidence>
<dbReference type="PANTHER" id="PTHR43606">
    <property type="entry name" value="PHOSPHATASE, PUTATIVE (AFU_ORTHOLOGUE AFUA_6G08710)-RELATED"/>
    <property type="match status" value="1"/>
</dbReference>
<dbReference type="PANTHER" id="PTHR43606:SF2">
    <property type="entry name" value="ALKALINE PHOSPHATASE FAMILY PROTEIN (AFU_ORTHOLOGUE AFUA_5G03860)"/>
    <property type="match status" value="1"/>
</dbReference>
<sequence length="553" mass="59254">MIKVDRRSALGLVGAGLTLPGAAARGAPSAGASFAHGVASGDPTARGAILWTRVTPADAGHVAPIAVEWHVAETEGGKALESGRAEARPARDFTVKVEAVKLKPGRDYVYWFTLAGGTRSPVGRFRTLPEGSIADAVFAVVSCQLYPGGFFNAYRALAGQARLDAVIHLGDYIYEYGADEYGGAIGAKLGRVPQPAHEIVTLADYRMRHAQYKTDADLQAAHARAAFICVWDDHETANDSWVGGAENHQPETEGEWKTRKAVAMQAYFEWMPIRDPKPGAPWEAINRTFEFGDLATLMMVETRLLARSEQAEPKGHSPDAAGIAAVIAERNRADRELLGAPQRAWLEAGLKASVDAGKPWQVLGNQVVMARVEGPELTRLFGAETAQAMVAGLAPAIRTQVEAAQAGYRAGLPFNLDSWDGYPAARERLYAGLRRAGSHPLVLSGDSHAFWANSLADASGTTVASEFGTSAISSPSVGDMLPSVPLGDLLDKANPEVVFCDQTAKGYILLTLTPQVAKADYMAVSTILDRKFEERVLARFEVPAGKERALKRI</sequence>
<dbReference type="RefSeq" id="WP_245648706.1">
    <property type="nucleotide sequence ID" value="NZ_CP006644.1"/>
</dbReference>
<dbReference type="InterPro" id="IPR038607">
    <property type="entry name" value="PhoD-like_sf"/>
</dbReference>
<dbReference type="InterPro" id="IPR029052">
    <property type="entry name" value="Metallo-depent_PP-like"/>
</dbReference>
<dbReference type="Pfam" id="PF09423">
    <property type="entry name" value="PhoD"/>
    <property type="match status" value="1"/>
</dbReference>
<gene>
    <name evidence="3" type="ORF">NX02_26860</name>
</gene>
<dbReference type="InterPro" id="IPR032093">
    <property type="entry name" value="PhoD_N"/>
</dbReference>
<reference evidence="3 4" key="1">
    <citation type="submission" date="2013-07" db="EMBL/GenBank/DDBJ databases">
        <title>Completed genome of Sphingomonas sanxanigenens NX02.</title>
        <authorList>
            <person name="Ma T."/>
            <person name="Huang H."/>
            <person name="Wu M."/>
            <person name="Li X."/>
            <person name="Li G."/>
        </authorList>
    </citation>
    <scope>NUCLEOTIDE SEQUENCE [LARGE SCALE GENOMIC DNA]</scope>
    <source>
        <strain evidence="3 4">NX02</strain>
    </source>
</reference>
<dbReference type="InterPro" id="IPR052900">
    <property type="entry name" value="Phospholipid_Metab_Enz"/>
</dbReference>
<evidence type="ECO:0000259" key="1">
    <source>
        <dbReference type="Pfam" id="PF09423"/>
    </source>
</evidence>
<name>W0AIK9_9SPHN</name>
<dbReference type="AlphaFoldDB" id="W0AIK9"/>
<dbReference type="eggNOG" id="COG3540">
    <property type="taxonomic scope" value="Bacteria"/>
</dbReference>
<dbReference type="SUPFAM" id="SSF56300">
    <property type="entry name" value="Metallo-dependent phosphatases"/>
    <property type="match status" value="1"/>
</dbReference>
<organism evidence="3 4">
    <name type="scientific">Sphingomonas sanxanigenens DSM 19645 = NX02</name>
    <dbReference type="NCBI Taxonomy" id="1123269"/>
    <lineage>
        <taxon>Bacteria</taxon>
        <taxon>Pseudomonadati</taxon>
        <taxon>Pseudomonadota</taxon>
        <taxon>Alphaproteobacteria</taxon>
        <taxon>Sphingomonadales</taxon>
        <taxon>Sphingomonadaceae</taxon>
        <taxon>Sphingomonas</taxon>
    </lineage>
</organism>
<dbReference type="PATRIC" id="fig|1123269.5.peg.5268"/>
<proteinExistence type="predicted"/>